<dbReference type="Proteomes" id="UP000029078">
    <property type="component" value="Unassembled WGS sequence"/>
</dbReference>
<evidence type="ECO:0000313" key="3">
    <source>
        <dbReference type="EMBL" id="KFI90531.1"/>
    </source>
</evidence>
<accession>A0A087D4T1</accession>
<name>A0A087D4T1_BIFRU</name>
<keyword evidence="2" id="KW-0812">Transmembrane</keyword>
<protein>
    <recommendedName>
        <fullName evidence="5">Cell division protein FtsL</fullName>
    </recommendedName>
</protein>
<keyword evidence="2" id="KW-1133">Transmembrane helix</keyword>
<dbReference type="eggNOG" id="COG2919">
    <property type="taxonomic scope" value="Bacteria"/>
</dbReference>
<organism evidence="3 4">
    <name type="scientific">Bifidobacterium ruminantium</name>
    <dbReference type="NCBI Taxonomy" id="78346"/>
    <lineage>
        <taxon>Bacteria</taxon>
        <taxon>Bacillati</taxon>
        <taxon>Actinomycetota</taxon>
        <taxon>Actinomycetes</taxon>
        <taxon>Bifidobacteriales</taxon>
        <taxon>Bifidobacteriaceae</taxon>
        <taxon>Bifidobacterium</taxon>
    </lineage>
</organism>
<evidence type="ECO:0000256" key="1">
    <source>
        <dbReference type="SAM" id="MobiDB-lite"/>
    </source>
</evidence>
<reference evidence="3 4" key="1">
    <citation type="submission" date="2014-03" db="EMBL/GenBank/DDBJ databases">
        <title>Genomics of Bifidobacteria.</title>
        <authorList>
            <person name="Ventura M."/>
            <person name="Milani C."/>
            <person name="Lugli G.A."/>
        </authorList>
    </citation>
    <scope>NUCLEOTIDE SEQUENCE [LARGE SCALE GENOMIC DNA]</scope>
    <source>
        <strain evidence="3 4">LMG 21811</strain>
    </source>
</reference>
<evidence type="ECO:0008006" key="5">
    <source>
        <dbReference type="Google" id="ProtNLM"/>
    </source>
</evidence>
<evidence type="ECO:0000313" key="4">
    <source>
        <dbReference type="Proteomes" id="UP000029078"/>
    </source>
</evidence>
<sequence>MAAPRTIASNAAPAGRRRPTEGVGTTRPELHVVKGTQSESSGVRRGFEQLITWTRTRSTPLLHLVIAAVFLGVCLLGSLMLRTQMVQNSFEASRIEASITKLTQDVEDDQAKLDELDASLPSKAEDMGMVPQKGALTIDLNGYQANASGDNAK</sequence>
<feature type="region of interest" description="Disordered" evidence="1">
    <location>
        <begin position="1"/>
        <end position="27"/>
    </location>
</feature>
<gene>
    <name evidence="3" type="ORF">BRUM_0297</name>
</gene>
<dbReference type="RefSeq" id="WP_026646196.1">
    <property type="nucleotide sequence ID" value="NZ_JGZL01000003.1"/>
</dbReference>
<proteinExistence type="predicted"/>
<keyword evidence="2" id="KW-0472">Membrane</keyword>
<comment type="caution">
    <text evidence="3">The sequence shown here is derived from an EMBL/GenBank/DDBJ whole genome shotgun (WGS) entry which is preliminary data.</text>
</comment>
<feature type="transmembrane region" description="Helical" evidence="2">
    <location>
        <begin position="61"/>
        <end position="81"/>
    </location>
</feature>
<dbReference type="STRING" id="78346.BRUM_0297"/>
<evidence type="ECO:0000256" key="2">
    <source>
        <dbReference type="SAM" id="Phobius"/>
    </source>
</evidence>
<dbReference type="EMBL" id="JGZL01000003">
    <property type="protein sequence ID" value="KFI90531.1"/>
    <property type="molecule type" value="Genomic_DNA"/>
</dbReference>
<dbReference type="AlphaFoldDB" id="A0A087D4T1"/>
<keyword evidence="4" id="KW-1185">Reference proteome</keyword>